<dbReference type="PANTHER" id="PTHR46044">
    <property type="entry name" value="NITRILASE"/>
    <property type="match status" value="1"/>
</dbReference>
<comment type="caution">
    <text evidence="3">The sequence shown here is derived from an EMBL/GenBank/DDBJ whole genome shotgun (WGS) entry which is preliminary data.</text>
</comment>
<gene>
    <name evidence="3" type="ORF">K9B37_22465</name>
</gene>
<protein>
    <submittedName>
        <fullName evidence="3">Nitrilase</fullName>
    </submittedName>
</protein>
<dbReference type="PANTHER" id="PTHR46044:SF1">
    <property type="entry name" value="CN HYDROLASE DOMAIN-CONTAINING PROTEIN"/>
    <property type="match status" value="1"/>
</dbReference>
<dbReference type="EMBL" id="JAIRBM010000026">
    <property type="protein sequence ID" value="MBZ6079026.1"/>
    <property type="molecule type" value="Genomic_DNA"/>
</dbReference>
<dbReference type="PROSITE" id="PS00921">
    <property type="entry name" value="NITRIL_CHT_2"/>
    <property type="match status" value="1"/>
</dbReference>
<keyword evidence="4" id="KW-1185">Reference proteome</keyword>
<dbReference type="CDD" id="cd07564">
    <property type="entry name" value="nitrilases_CHs"/>
    <property type="match status" value="1"/>
</dbReference>
<dbReference type="RefSeq" id="WP_224315775.1">
    <property type="nucleotide sequence ID" value="NZ_JAIRBM010000026.1"/>
</dbReference>
<dbReference type="Pfam" id="PF00795">
    <property type="entry name" value="CN_hydrolase"/>
    <property type="match status" value="1"/>
</dbReference>
<feature type="domain" description="CN hydrolase" evidence="2">
    <location>
        <begin position="14"/>
        <end position="281"/>
    </location>
</feature>
<dbReference type="PROSITE" id="PS50263">
    <property type="entry name" value="CN_HYDROLASE"/>
    <property type="match status" value="1"/>
</dbReference>
<comment type="similarity">
    <text evidence="1">Belongs to the carbon-nitrogen hydrolase superfamily. Nitrilase family.</text>
</comment>
<dbReference type="InterPro" id="IPR003010">
    <property type="entry name" value="C-N_Hydrolase"/>
</dbReference>
<dbReference type="Gene3D" id="3.60.110.10">
    <property type="entry name" value="Carbon-nitrogen hydrolase"/>
    <property type="match status" value="1"/>
</dbReference>
<dbReference type="InterPro" id="IPR000132">
    <property type="entry name" value="Nitrilase/CN_hydratase_CS"/>
</dbReference>
<name>A0ABS7VTX9_9HYPH</name>
<sequence length="337" mass="36382">MTDANGTGSHGAARRVAVVQAAPVAFNTARTLEKVSDLASDAARAGARLTLFPEAFISAYPRGLGFGAVVGSRTATGREQFRLYWESAIDVPGPDTEHLSRIARANQIHLVIGVIERDGGTLYCTVLFFGPDGRYLGRHRKLMPTASERLIWGFGDGSTLPVLQTDIGRVGAVICWENYMPLLRTAMYAKGVEIYCAPTADGRDTWLPTMQHIALEGRCFVLSSNQFARRRDYPPEYETAFGDEPDTVLSRGGSCIIGPLGQILAGPDFTGEAILTADIDLGEIARARLDFDAVGHYARPDVFQLHVDETSRTAVSFRNTTPSEGASLTVPDTAGVT</sequence>
<organism evidence="3 4">
    <name type="scientific">Microvirga puerhi</name>
    <dbReference type="NCBI Taxonomy" id="2876078"/>
    <lineage>
        <taxon>Bacteria</taxon>
        <taxon>Pseudomonadati</taxon>
        <taxon>Pseudomonadota</taxon>
        <taxon>Alphaproteobacteria</taxon>
        <taxon>Hyphomicrobiales</taxon>
        <taxon>Methylobacteriaceae</taxon>
        <taxon>Microvirga</taxon>
    </lineage>
</organism>
<evidence type="ECO:0000259" key="2">
    <source>
        <dbReference type="PROSITE" id="PS50263"/>
    </source>
</evidence>
<dbReference type="Proteomes" id="UP000704176">
    <property type="component" value="Unassembled WGS sequence"/>
</dbReference>
<proteinExistence type="inferred from homology"/>
<evidence type="ECO:0000313" key="3">
    <source>
        <dbReference type="EMBL" id="MBZ6079026.1"/>
    </source>
</evidence>
<dbReference type="InterPro" id="IPR036526">
    <property type="entry name" value="C-N_Hydrolase_sf"/>
</dbReference>
<dbReference type="InterPro" id="IPR044149">
    <property type="entry name" value="Nitrilases_CHs"/>
</dbReference>
<evidence type="ECO:0000256" key="1">
    <source>
        <dbReference type="ARBA" id="ARBA00008129"/>
    </source>
</evidence>
<dbReference type="SUPFAM" id="SSF56317">
    <property type="entry name" value="Carbon-nitrogen hydrolase"/>
    <property type="match status" value="1"/>
</dbReference>
<evidence type="ECO:0000313" key="4">
    <source>
        <dbReference type="Proteomes" id="UP000704176"/>
    </source>
</evidence>
<accession>A0ABS7VTX9</accession>
<reference evidence="3 4" key="1">
    <citation type="submission" date="2021-09" db="EMBL/GenBank/DDBJ databases">
        <title>The complete genome sequence of a new microorganism.</title>
        <authorList>
            <person name="Zi Z."/>
        </authorList>
    </citation>
    <scope>NUCLEOTIDE SEQUENCE [LARGE SCALE GENOMIC DNA]</scope>
    <source>
        <strain evidence="3 4">WGZ8</strain>
    </source>
</reference>